<gene>
    <name evidence="2" type="ORF">CAWG_01442</name>
</gene>
<reference evidence="2 3" key="1">
    <citation type="journal article" date="2009" name="Nature">
        <title>Evolution of pathogenicity and sexual reproduction in eight Candida genomes.</title>
        <authorList>
            <person name="Butler G."/>
            <person name="Rasmussen M.D."/>
            <person name="Lin M.F."/>
            <person name="Santos M.A."/>
            <person name="Sakthikumar S."/>
            <person name="Munro C.A."/>
            <person name="Rheinbay E."/>
            <person name="Grabherr M."/>
            <person name="Forche A."/>
            <person name="Reedy J.L."/>
            <person name="Agrafioti I."/>
            <person name="Arnaud M.B."/>
            <person name="Bates S."/>
            <person name="Brown A.J."/>
            <person name="Brunke S."/>
            <person name="Costanzo M.C."/>
            <person name="Fitzpatrick D.A."/>
            <person name="de Groot P.W."/>
            <person name="Harris D."/>
            <person name="Hoyer L.L."/>
            <person name="Hube B."/>
            <person name="Klis F.M."/>
            <person name="Kodira C."/>
            <person name="Lennard N."/>
            <person name="Logue M.E."/>
            <person name="Martin R."/>
            <person name="Neiman A.M."/>
            <person name="Nikolaou E."/>
            <person name="Quail M.A."/>
            <person name="Quinn J."/>
            <person name="Santos M.C."/>
            <person name="Schmitzberger F.F."/>
            <person name="Sherlock G."/>
            <person name="Shah P."/>
            <person name="Silverstein K.A."/>
            <person name="Skrzypek M.S."/>
            <person name="Soll D."/>
            <person name="Staggs R."/>
            <person name="Stansfield I."/>
            <person name="Stumpf M.P."/>
            <person name="Sudbery P.E."/>
            <person name="Srikantha T."/>
            <person name="Zeng Q."/>
            <person name="Berman J."/>
            <person name="Berriman M."/>
            <person name="Heitman J."/>
            <person name="Gow N.A."/>
            <person name="Lorenz M.C."/>
            <person name="Birren B.W."/>
            <person name="Kellis M."/>
            <person name="Cuomo C.A."/>
        </authorList>
    </citation>
    <scope>NUCLEOTIDE SEQUENCE [LARGE SCALE GENOMIC DNA]</scope>
    <source>
        <strain evidence="2 3">WO-1</strain>
    </source>
</reference>
<dbReference type="AlphaFoldDB" id="C4YNI0"/>
<dbReference type="EMBL" id="CM000309">
    <property type="protein sequence ID" value="EEQ43213.1"/>
    <property type="molecule type" value="Genomic_DNA"/>
</dbReference>
<dbReference type="PROSITE" id="PS51257">
    <property type="entry name" value="PROKAR_LIPOPROTEIN"/>
    <property type="match status" value="1"/>
</dbReference>
<keyword evidence="1" id="KW-1133">Transmembrane helix</keyword>
<dbReference type="Proteomes" id="UP000001429">
    <property type="component" value="Chromosome R"/>
</dbReference>
<dbReference type="HOGENOM" id="CLU_1467953_0_0_1"/>
<sequence length="184" mass="19955">MFKMYLYPFNFCSSGSCLSVVRKCIGRSITGGVESELSLMLSCGLCLTSDILVISGFLEEPNKSSISLVAAAVTSGSLTGFFSIEGGDCIIFENFSGNFSTFSIGILISTSILSSIGNLFSSVLAAWFEGSNCNTFSKASFALFHFCRPFKAIPFRYCNFTNTAVLPLLWLLLLIKFIPLTQSL</sequence>
<feature type="transmembrane region" description="Helical" evidence="1">
    <location>
        <begin position="104"/>
        <end position="128"/>
    </location>
</feature>
<keyword evidence="1" id="KW-0472">Membrane</keyword>
<keyword evidence="1" id="KW-0812">Transmembrane</keyword>
<dbReference type="VEuPathDB" id="FungiDB:CAWG_01442"/>
<evidence type="ECO:0000313" key="2">
    <source>
        <dbReference type="EMBL" id="EEQ43213.1"/>
    </source>
</evidence>
<organism evidence="2 3">
    <name type="scientific">Candida albicans (strain WO-1)</name>
    <name type="common">Yeast</name>
    <dbReference type="NCBI Taxonomy" id="294748"/>
    <lineage>
        <taxon>Eukaryota</taxon>
        <taxon>Fungi</taxon>
        <taxon>Dikarya</taxon>
        <taxon>Ascomycota</taxon>
        <taxon>Saccharomycotina</taxon>
        <taxon>Pichiomycetes</taxon>
        <taxon>Debaryomycetaceae</taxon>
        <taxon>Candida/Lodderomyces clade</taxon>
        <taxon>Candida</taxon>
    </lineage>
</organism>
<feature type="transmembrane region" description="Helical" evidence="1">
    <location>
        <begin position="157"/>
        <end position="178"/>
    </location>
</feature>
<keyword evidence="3" id="KW-1185">Reference proteome</keyword>
<accession>C4YNI0</accession>
<evidence type="ECO:0000256" key="1">
    <source>
        <dbReference type="SAM" id="Phobius"/>
    </source>
</evidence>
<protein>
    <submittedName>
        <fullName evidence="2">Uncharacterized protein</fullName>
    </submittedName>
</protein>
<dbReference type="PaxDb" id="5476-C4YNI0"/>
<name>C4YNI0_CANAW</name>
<proteinExistence type="predicted"/>
<evidence type="ECO:0000313" key="3">
    <source>
        <dbReference type="Proteomes" id="UP000001429"/>
    </source>
</evidence>